<dbReference type="GO" id="GO:0005524">
    <property type="term" value="F:ATP binding"/>
    <property type="evidence" value="ECO:0007669"/>
    <property type="project" value="UniProtKB-UniRule"/>
</dbReference>
<dbReference type="AlphaFoldDB" id="A0A2S9YK75"/>
<dbReference type="Proteomes" id="UP000237968">
    <property type="component" value="Unassembled WGS sequence"/>
</dbReference>
<dbReference type="EC" id="2.7.11.1" evidence="7"/>
<dbReference type="RefSeq" id="WP_181197157.1">
    <property type="nucleotide sequence ID" value="NZ_PVNK01000013.1"/>
</dbReference>
<keyword evidence="4 5" id="KW-0067">ATP-binding</keyword>
<proteinExistence type="predicted"/>
<dbReference type="SUPFAM" id="SSF56112">
    <property type="entry name" value="Protein kinase-like (PK-like)"/>
    <property type="match status" value="1"/>
</dbReference>
<keyword evidence="1 7" id="KW-0808">Transferase</keyword>
<dbReference type="PROSITE" id="PS00108">
    <property type="entry name" value="PROTEIN_KINASE_ST"/>
    <property type="match status" value="1"/>
</dbReference>
<keyword evidence="2 5" id="KW-0547">Nucleotide-binding</keyword>
<dbReference type="SUPFAM" id="SSF48452">
    <property type="entry name" value="TPR-like"/>
    <property type="match status" value="2"/>
</dbReference>
<evidence type="ECO:0000259" key="6">
    <source>
        <dbReference type="PROSITE" id="PS50011"/>
    </source>
</evidence>
<sequence>MTDGASAARGAGLGPVGSFEHRRVVSTVRQRLFGSGALPQIGRYRIDGRLGVGGMGEVYLGYDEALDRKVAIKRVLGALTSEVGQARLRREARALARLSHPNVVQVYEIGEHEQCTFVAMEFVDGQTLASWLDAEPRSWSAVLDRFVAAGRGLAAVHEAGLVHRDFKPDNVLVSADGGVRVADFGLVFTGDDPRLEPASAELGQAGFNVRMSVTGAVLGTIRYMSREQLLGREVDARSDQFSFCVGLYEALWGVAPFSLASAVERLRALERGVPTPPPRTGARPPAWLWRVIRRGLSKDPAARWPDMHALLGALDEVGRRRRRWAWVGSGGVAVAVGVGALALTPEAELDPCAAVERELDGTWSDERRAAVERELADLDAEHVEGSRARIFEGLDRWSTRWVDERERVCRASAEQRIEPELARLEGACLTRQRQQVQALVELLLDPTLTVDGLANAVEAVADLAEPAACEGAPASLGLTPAPSAVADEVAALRRDIDQAQGLRLLDRIEEGLSLATTTQRRAQELGYGPAKAEALGELAKAEIAAGALERGVELAEDAIDEAELAHHDYLAAELWTLLTLRTLVGLDDADMGAVWLRRAEVADGRVASSPRARARLIFARGRLAELRGEPDAAEDGYRRALVELEGDQSAAIDRPVYRSNLARIVALRDTDEAIALLRAALVDAEQAFGPNHPRTAKLLFELGFALPRDSAESSELVERAARIWTQTRTRPSGDLATAEYRLGVLALERGELEAAEAHAHALASVHADSLPPGHHAHGESPQLLAKIYGIRGDHELALEQIRVALALWLPIHGETDERVIQLRGDAASNLLALGRVDEAATELDALVEYVPDRSTRLIPIRVDRCEVALRRGDLEAASAELDALDSPEPGKLGPYEFSFALLRALVDQRRGRLGHAVLERLRSARADAAPTDEQISAWLDQLEVSAAERSALGLD</sequence>
<feature type="domain" description="Protein kinase" evidence="6">
    <location>
        <begin position="44"/>
        <end position="317"/>
    </location>
</feature>
<feature type="binding site" evidence="5">
    <location>
        <position position="73"/>
    </location>
    <ligand>
        <name>ATP</name>
        <dbReference type="ChEBI" id="CHEBI:30616"/>
    </ligand>
</feature>
<gene>
    <name evidence="7" type="primary">spk1_1</name>
    <name evidence="7" type="ORF">ENSA5_02460</name>
</gene>
<evidence type="ECO:0000256" key="2">
    <source>
        <dbReference type="ARBA" id="ARBA00022741"/>
    </source>
</evidence>
<evidence type="ECO:0000256" key="1">
    <source>
        <dbReference type="ARBA" id="ARBA00022679"/>
    </source>
</evidence>
<dbReference type="PROSITE" id="PS50011">
    <property type="entry name" value="PROTEIN_KINASE_DOM"/>
    <property type="match status" value="1"/>
</dbReference>
<name>A0A2S9YK75_9BACT</name>
<keyword evidence="8" id="KW-1185">Reference proteome</keyword>
<dbReference type="Gene3D" id="3.30.200.20">
    <property type="entry name" value="Phosphorylase Kinase, domain 1"/>
    <property type="match status" value="1"/>
</dbReference>
<dbReference type="PROSITE" id="PS00107">
    <property type="entry name" value="PROTEIN_KINASE_ATP"/>
    <property type="match status" value="1"/>
</dbReference>
<reference evidence="7 8" key="1">
    <citation type="submission" date="2018-03" db="EMBL/GenBank/DDBJ databases">
        <title>Draft Genome Sequences of the Obligatory Marine Myxobacteria Enhygromyxa salina SWB005.</title>
        <authorList>
            <person name="Poehlein A."/>
            <person name="Moghaddam J.A."/>
            <person name="Harms H."/>
            <person name="Alanjari M."/>
            <person name="Koenig G.M."/>
            <person name="Daniel R."/>
            <person name="Schaeberle T.F."/>
        </authorList>
    </citation>
    <scope>NUCLEOTIDE SEQUENCE [LARGE SCALE GENOMIC DNA]</scope>
    <source>
        <strain evidence="7 8">SWB005</strain>
    </source>
</reference>
<evidence type="ECO:0000313" key="7">
    <source>
        <dbReference type="EMBL" id="PRQ05426.1"/>
    </source>
</evidence>
<dbReference type="InterPro" id="IPR011009">
    <property type="entry name" value="Kinase-like_dom_sf"/>
</dbReference>
<dbReference type="InterPro" id="IPR000719">
    <property type="entry name" value="Prot_kinase_dom"/>
</dbReference>
<evidence type="ECO:0000256" key="4">
    <source>
        <dbReference type="ARBA" id="ARBA00022840"/>
    </source>
</evidence>
<dbReference type="InterPro" id="IPR011990">
    <property type="entry name" value="TPR-like_helical_dom_sf"/>
</dbReference>
<dbReference type="GO" id="GO:0004674">
    <property type="term" value="F:protein serine/threonine kinase activity"/>
    <property type="evidence" value="ECO:0007669"/>
    <property type="project" value="UniProtKB-EC"/>
</dbReference>
<keyword evidence="3 7" id="KW-0418">Kinase</keyword>
<dbReference type="PANTHER" id="PTHR43289:SF6">
    <property type="entry name" value="SERINE_THREONINE-PROTEIN KINASE NEKL-3"/>
    <property type="match status" value="1"/>
</dbReference>
<dbReference type="CDD" id="cd14014">
    <property type="entry name" value="STKc_PknB_like"/>
    <property type="match status" value="1"/>
</dbReference>
<dbReference type="InterPro" id="IPR008271">
    <property type="entry name" value="Ser/Thr_kinase_AS"/>
</dbReference>
<dbReference type="EMBL" id="PVNK01000013">
    <property type="protein sequence ID" value="PRQ05426.1"/>
    <property type="molecule type" value="Genomic_DNA"/>
</dbReference>
<dbReference type="Pfam" id="PF00069">
    <property type="entry name" value="Pkinase"/>
    <property type="match status" value="1"/>
</dbReference>
<dbReference type="Gene3D" id="1.25.40.10">
    <property type="entry name" value="Tetratricopeptide repeat domain"/>
    <property type="match status" value="2"/>
</dbReference>
<dbReference type="Gene3D" id="1.10.510.10">
    <property type="entry name" value="Transferase(Phosphotransferase) domain 1"/>
    <property type="match status" value="1"/>
</dbReference>
<accession>A0A2S9YK75</accession>
<organism evidence="7 8">
    <name type="scientific">Enhygromyxa salina</name>
    <dbReference type="NCBI Taxonomy" id="215803"/>
    <lineage>
        <taxon>Bacteria</taxon>
        <taxon>Pseudomonadati</taxon>
        <taxon>Myxococcota</taxon>
        <taxon>Polyangia</taxon>
        <taxon>Nannocystales</taxon>
        <taxon>Nannocystaceae</taxon>
        <taxon>Enhygromyxa</taxon>
    </lineage>
</organism>
<protein>
    <submittedName>
        <fullName evidence="7">Serine/threonine-protein kinase PK-1</fullName>
        <ecNumber evidence="7">2.7.11.1</ecNumber>
    </submittedName>
</protein>
<evidence type="ECO:0000256" key="3">
    <source>
        <dbReference type="ARBA" id="ARBA00022777"/>
    </source>
</evidence>
<evidence type="ECO:0000313" key="8">
    <source>
        <dbReference type="Proteomes" id="UP000237968"/>
    </source>
</evidence>
<comment type="caution">
    <text evidence="7">The sequence shown here is derived from an EMBL/GenBank/DDBJ whole genome shotgun (WGS) entry which is preliminary data.</text>
</comment>
<dbReference type="InterPro" id="IPR017441">
    <property type="entry name" value="Protein_kinase_ATP_BS"/>
</dbReference>
<dbReference type="PANTHER" id="PTHR43289">
    <property type="entry name" value="MITOGEN-ACTIVATED PROTEIN KINASE KINASE KINASE 20-RELATED"/>
    <property type="match status" value="1"/>
</dbReference>
<evidence type="ECO:0000256" key="5">
    <source>
        <dbReference type="PROSITE-ProRule" id="PRU10141"/>
    </source>
</evidence>